<reference evidence="2 3" key="2">
    <citation type="journal article" date="1995" name="Arch. Virol.">
        <title>Analysis of the open reading frames of the main capsid proteins of actinophage VWB.</title>
        <authorList>
            <person name="Anne J."/>
            <person name="Fiten P."/>
            <person name="Van Mellaert L."/>
            <person name="Joris B."/>
            <person name="Opdenakker G."/>
            <person name="Eyssen H."/>
        </authorList>
    </citation>
    <scope>NUCLEOTIDE SEQUENCE [LARGE SCALE GENOMIC DNA]</scope>
</reference>
<evidence type="ECO:0000313" key="2">
    <source>
        <dbReference type="EMBL" id="AAR29742.1"/>
    </source>
</evidence>
<dbReference type="GeneID" id="2732850"/>
<dbReference type="RefSeq" id="NP_958296.1">
    <property type="nucleotide sequence ID" value="NC_005345.2"/>
</dbReference>
<reference evidence="2 3" key="4">
    <citation type="journal article" date="2005" name="Virology">
        <title>Complete genomic nucleotide sequence and analysis of the temperate bacteriophage VWB.</title>
        <authorList>
            <person name="Van Dessel W."/>
            <person name="Van Mellaert L."/>
            <person name="Liesegang H."/>
            <person name="Raasch C."/>
            <person name="De Keersmaeker S."/>
            <person name="Geukens N."/>
            <person name="Lammertyn E."/>
            <person name="Streit W."/>
            <person name="Anne J."/>
        </authorList>
    </citation>
    <scope>NUCLEOTIDE SEQUENCE [LARGE SCALE GENOMIC DNA]</scope>
</reference>
<proteinExistence type="predicted"/>
<reference evidence="2 3" key="1">
    <citation type="journal article" date="1990" name="J. Gen. Microbiol.">
        <title>Further biological and molecular characterization of actinophage VWB.</title>
        <authorList>
            <person name="Anne J."/>
            <person name="Van Mellaert L."/>
            <person name="Decock B."/>
            <person name="Van Damme J."/>
            <person name="Van Aerschot A."/>
            <person name="Herdewijn P."/>
            <person name="Eyssen H."/>
        </authorList>
    </citation>
    <scope>NUCLEOTIDE SEQUENCE [LARGE SCALE GENOMIC DNA]</scope>
</reference>
<sequence length="102" mass="11310">MIAALFAARASSRAAKATAEAQQATARISSEPGQREQDRAAFAAITDRLKEDVIEERRQRRLLTSYVLDLLRWARLVEPDTAAGPPPEPPHDLDLAPWHSSH</sequence>
<accession>Q6VY95</accession>
<dbReference type="Proteomes" id="UP000001708">
    <property type="component" value="Segment"/>
</dbReference>
<protein>
    <submittedName>
        <fullName evidence="2">Uncharacterized protein</fullName>
    </submittedName>
</protein>
<feature type="region of interest" description="Disordered" evidence="1">
    <location>
        <begin position="79"/>
        <end position="102"/>
    </location>
</feature>
<keyword evidence="3" id="KW-1185">Reference proteome</keyword>
<organism evidence="2 3">
    <name type="scientific">Streptomyces phage VWB</name>
    <dbReference type="NCBI Taxonomy" id="10702"/>
    <lineage>
        <taxon>Viruses</taxon>
        <taxon>Duplodnaviria</taxon>
        <taxon>Heunggongvirae</taxon>
        <taxon>Uroviricota</taxon>
        <taxon>Caudoviricetes</taxon>
        <taxon>Veewebvirus</taxon>
        <taxon>Veewebvirus vwb</taxon>
    </lineage>
</organism>
<dbReference type="EMBL" id="AY320035">
    <property type="protein sequence ID" value="AAR29742.1"/>
    <property type="molecule type" value="Genomic_DNA"/>
</dbReference>
<evidence type="ECO:0000256" key="1">
    <source>
        <dbReference type="SAM" id="MobiDB-lite"/>
    </source>
</evidence>
<evidence type="ECO:0000313" key="3">
    <source>
        <dbReference type="Proteomes" id="UP000001708"/>
    </source>
</evidence>
<dbReference type="KEGG" id="vg:2732850"/>
<reference evidence="2 3" key="3">
    <citation type="journal article" date="1998" name="Microbiology">
        <title>Site-specific integration of bacteriophage VWB genome into Streptomyces venezuelae and construction of a VWB-based integrative vector.</title>
        <authorList>
            <person name="Van Mellaert L."/>
            <person name="Mei L."/>
            <person name="Lammertyn E."/>
            <person name="Schacht S."/>
            <person name="Anne J."/>
        </authorList>
    </citation>
    <scope>NUCLEOTIDE SEQUENCE [LARGE SCALE GENOMIC DNA]</scope>
</reference>
<name>Q6VY95_9CAUD</name>